<name>A0ABS0N6W4_9SPHN</name>
<feature type="domain" description="Type ISP restriction-modification enzyme LLaBIII C-terminal specificity" evidence="8">
    <location>
        <begin position="716"/>
        <end position="1120"/>
    </location>
</feature>
<dbReference type="PANTHER" id="PTHR33841">
    <property type="entry name" value="DNA METHYLTRANSFERASE YEEA-RELATED"/>
    <property type="match status" value="1"/>
</dbReference>
<dbReference type="PRINTS" id="PR00507">
    <property type="entry name" value="N12N6MTFRASE"/>
</dbReference>
<dbReference type="RefSeq" id="WP_197922453.1">
    <property type="nucleotide sequence ID" value="NZ_CAWPTA010000009.1"/>
</dbReference>
<protein>
    <recommendedName>
        <fullName evidence="2">site-specific DNA-methyltransferase (adenine-specific)</fullName>
        <ecNumber evidence="2">2.1.1.72</ecNumber>
    </recommendedName>
</protein>
<sequence length="1128" mass="128088">MDIAGYLDEITRIYQSGDATEHSYRAPLQRLFESVDETASVINEPKRSEGGMPDFLFHRDGVAFGWAEAKDLPKDVVKLKGYSVEQRKRYEAAYHNLIYTNGVDFEFIRESEVIHHTSIADFIGMDEGLQPLPDKFEELERHLRLFAEEQPISIRSAKRLAEMMANKAAIIKGEVDIALKDDPEFQTTLGRQFKVFKQNLLPNLTPEEFADLYAETITYGMFAARLHDTETPEDFSRDEALKLLPKSNPFLRGLFQTIVGFDLPKWLIYAVEDLVNVLRASRPHDLFEDFGKFTARNDPFIHFYETFLAEYNPKKRKARGVWYTPEPVVDFIVRAVDDVLKTEFDIPDGLADTKKVTVDWDTGQDDPKTGKPRTIKRDVHRVQILDPATGTGTFLAKTVQTIADRVKTVAPSAWSNYVERDLLPRLHGFELLMASYAMCHMKLDMQLTESGYVPSTGKPPEDWPTGKQWPPRLSVWLTNALEPAEREVKDLFALQALADEARGAGDVKRQTPIMCVIGNPPYSGESANKGDHIMNLMEAYKMEPGGKQRLQERNPKWINDDYVKFIRMSEDLIAKNPSGGVLGFITNHGYLDNPTFRGMRWHLLKTFDKIWVLDLHGNAKKKEVSPDGSPDKNVFDIQQGVALIVAVRKGEGSDELAEVFHGDLWGSRETKYSVLRNALRATETARLESREPDFPLEPRDYEKLATIEKWPTLDALLSTNSMGVMTKRDTITICDTPIEVSNKVEDFRTLDRKALEEKYVGIHDARDWHLQGIKANIAKHGTDHIRPIMYRPFDYRFTYYTDFSRGFLAYPVFEVGKHMLKRNFCLTTIRKADVLQDWTHSLILDGIMVHHALSMKEGNYIFPLYLYPDDTTDQADALAPTQRTVNFDPKLYAAICEAAGIEPADQAGPEDDFRKATGDARPSEVKVFDYIYGVLHSPDYRETFAEFLKIDFPRIPYPASPEVFRHVSEKGEALRRLHLMEPAAIGETAYPFMGECEDEAERNVVASGYPKFTPSPLAGEGGAPDGAEGVGTDAEASAGAADPSPNPLPQGERAIVGRVHINKHQYFDGVPEIAWKFHIGGYQPAQKWLKDRKGRELSFADFQHYQRIVKILIETDRIMREIELPLEG</sequence>
<dbReference type="GO" id="GO:0008168">
    <property type="term" value="F:methyltransferase activity"/>
    <property type="evidence" value="ECO:0007669"/>
    <property type="project" value="UniProtKB-KW"/>
</dbReference>
<organism evidence="9 10">
    <name type="scientific">Aurantiacibacter sediminis</name>
    <dbReference type="NCBI Taxonomy" id="2793064"/>
    <lineage>
        <taxon>Bacteria</taxon>
        <taxon>Pseudomonadati</taxon>
        <taxon>Pseudomonadota</taxon>
        <taxon>Alphaproteobacteria</taxon>
        <taxon>Sphingomonadales</taxon>
        <taxon>Erythrobacteraceae</taxon>
        <taxon>Aurantiacibacter</taxon>
    </lineage>
</organism>
<dbReference type="InterPro" id="IPR003356">
    <property type="entry name" value="DNA_methylase_A-5"/>
</dbReference>
<dbReference type="Pfam" id="PF02384">
    <property type="entry name" value="N6_Mtase"/>
    <property type="match status" value="1"/>
</dbReference>
<comment type="caution">
    <text evidence="9">The sequence shown here is derived from an EMBL/GenBank/DDBJ whole genome shotgun (WGS) entry which is preliminary data.</text>
</comment>
<comment type="catalytic activity">
    <reaction evidence="5">
        <text>a 2'-deoxyadenosine in DNA + S-adenosyl-L-methionine = an N(6)-methyl-2'-deoxyadenosine in DNA + S-adenosyl-L-homocysteine + H(+)</text>
        <dbReference type="Rhea" id="RHEA:15197"/>
        <dbReference type="Rhea" id="RHEA-COMP:12418"/>
        <dbReference type="Rhea" id="RHEA-COMP:12419"/>
        <dbReference type="ChEBI" id="CHEBI:15378"/>
        <dbReference type="ChEBI" id="CHEBI:57856"/>
        <dbReference type="ChEBI" id="CHEBI:59789"/>
        <dbReference type="ChEBI" id="CHEBI:90615"/>
        <dbReference type="ChEBI" id="CHEBI:90616"/>
        <dbReference type="EC" id="2.1.1.72"/>
    </reaction>
</comment>
<evidence type="ECO:0000256" key="3">
    <source>
        <dbReference type="ARBA" id="ARBA00022603"/>
    </source>
</evidence>
<gene>
    <name evidence="9" type="ORF">I5L03_12975</name>
</gene>
<evidence type="ECO:0000256" key="5">
    <source>
        <dbReference type="ARBA" id="ARBA00047942"/>
    </source>
</evidence>
<dbReference type="Proteomes" id="UP000602442">
    <property type="component" value="Unassembled WGS sequence"/>
</dbReference>
<comment type="similarity">
    <text evidence="1">Belongs to the N(4)/N(6)-methyltransferase family.</text>
</comment>
<accession>A0ABS0N6W4</accession>
<keyword evidence="4" id="KW-0808">Transferase</keyword>
<evidence type="ECO:0000256" key="4">
    <source>
        <dbReference type="ARBA" id="ARBA00022679"/>
    </source>
</evidence>
<dbReference type="GO" id="GO:0032259">
    <property type="term" value="P:methylation"/>
    <property type="evidence" value="ECO:0007669"/>
    <property type="project" value="UniProtKB-KW"/>
</dbReference>
<feature type="domain" description="DNA methylase adenine-specific" evidence="7">
    <location>
        <begin position="297"/>
        <end position="341"/>
    </location>
</feature>
<evidence type="ECO:0000256" key="2">
    <source>
        <dbReference type="ARBA" id="ARBA00011900"/>
    </source>
</evidence>
<dbReference type="Pfam" id="PF18135">
    <property type="entry name" value="Type_ISP_C"/>
    <property type="match status" value="1"/>
</dbReference>
<dbReference type="InterPro" id="IPR050953">
    <property type="entry name" value="N4_N6_ade-DNA_methylase"/>
</dbReference>
<evidence type="ECO:0000313" key="9">
    <source>
        <dbReference type="EMBL" id="MBH5323495.1"/>
    </source>
</evidence>
<dbReference type="EC" id="2.1.1.72" evidence="2"/>
<dbReference type="PANTHER" id="PTHR33841:SF1">
    <property type="entry name" value="DNA METHYLTRANSFERASE A"/>
    <property type="match status" value="1"/>
</dbReference>
<evidence type="ECO:0000256" key="6">
    <source>
        <dbReference type="SAM" id="MobiDB-lite"/>
    </source>
</evidence>
<dbReference type="InterPro" id="IPR041635">
    <property type="entry name" value="Type_ISP_LLaBIII_C"/>
</dbReference>
<dbReference type="SUPFAM" id="SSF53335">
    <property type="entry name" value="S-adenosyl-L-methionine-dependent methyltransferases"/>
    <property type="match status" value="1"/>
</dbReference>
<evidence type="ECO:0000313" key="10">
    <source>
        <dbReference type="Proteomes" id="UP000602442"/>
    </source>
</evidence>
<reference evidence="9 10" key="1">
    <citation type="submission" date="2020-11" db="EMBL/GenBank/DDBJ databases">
        <title>Erythrobacter sediminis sp. nov., a marine bacterium from a tidal flat of Garorim Bay.</title>
        <authorList>
            <person name="Kim D."/>
            <person name="Yoo Y."/>
            <person name="Kim J.-J."/>
        </authorList>
    </citation>
    <scope>NUCLEOTIDE SEQUENCE [LARGE SCALE GENOMIC DNA]</scope>
    <source>
        <strain evidence="9 10">JGD-13</strain>
    </source>
</reference>
<evidence type="ECO:0000259" key="8">
    <source>
        <dbReference type="Pfam" id="PF18135"/>
    </source>
</evidence>
<dbReference type="InterPro" id="IPR029063">
    <property type="entry name" value="SAM-dependent_MTases_sf"/>
</dbReference>
<evidence type="ECO:0000256" key="1">
    <source>
        <dbReference type="ARBA" id="ARBA00006594"/>
    </source>
</evidence>
<proteinExistence type="inferred from homology"/>
<dbReference type="EMBL" id="JAEANY010000004">
    <property type="protein sequence ID" value="MBH5323495.1"/>
    <property type="molecule type" value="Genomic_DNA"/>
</dbReference>
<keyword evidence="3 9" id="KW-0489">Methyltransferase</keyword>
<keyword evidence="10" id="KW-1185">Reference proteome</keyword>
<evidence type="ECO:0000259" key="7">
    <source>
        <dbReference type="Pfam" id="PF02384"/>
    </source>
</evidence>
<dbReference type="Gene3D" id="3.40.50.150">
    <property type="entry name" value="Vaccinia Virus protein VP39"/>
    <property type="match status" value="1"/>
</dbReference>
<feature type="region of interest" description="Disordered" evidence="6">
    <location>
        <begin position="1015"/>
        <end position="1051"/>
    </location>
</feature>